<evidence type="ECO:0000256" key="7">
    <source>
        <dbReference type="ARBA" id="ARBA00044273"/>
    </source>
</evidence>
<dbReference type="FunFam" id="1.20.1720.10:FF:000004">
    <property type="entry name" value="EmrB/QacA family drug resistance transporter"/>
    <property type="match status" value="1"/>
</dbReference>
<feature type="transmembrane region" description="Helical" evidence="8">
    <location>
        <begin position="135"/>
        <end position="157"/>
    </location>
</feature>
<proteinExistence type="predicted"/>
<evidence type="ECO:0000256" key="1">
    <source>
        <dbReference type="ARBA" id="ARBA00004651"/>
    </source>
</evidence>
<protein>
    <recommendedName>
        <fullName evidence="7">MFS-type drug efflux transporter P55</fullName>
    </recommendedName>
</protein>
<keyword evidence="2" id="KW-0813">Transport</keyword>
<keyword evidence="3" id="KW-1003">Cell membrane</keyword>
<dbReference type="PROSITE" id="PS00217">
    <property type="entry name" value="SUGAR_TRANSPORT_2"/>
    <property type="match status" value="1"/>
</dbReference>
<feature type="transmembrane region" description="Helical" evidence="8">
    <location>
        <begin position="326"/>
        <end position="345"/>
    </location>
</feature>
<dbReference type="InterPro" id="IPR020846">
    <property type="entry name" value="MFS_dom"/>
</dbReference>
<name>A0A7J3VRU7_CALS0</name>
<feature type="transmembrane region" description="Helical" evidence="8">
    <location>
        <begin position="261"/>
        <end position="284"/>
    </location>
</feature>
<dbReference type="Gene3D" id="1.20.1250.20">
    <property type="entry name" value="MFS general substrate transporter like domains"/>
    <property type="match status" value="1"/>
</dbReference>
<dbReference type="PROSITE" id="PS50850">
    <property type="entry name" value="MFS"/>
    <property type="match status" value="1"/>
</dbReference>
<sequence>MNLMTESRQKLLMAGLLLGIFLAAVDSTVVAVAMPSIVSSLQGLEIYSWAFTAYILTSTVSGPLWGRFSDVYGRKTVYLVGLGLFLAGSLLCGLASNMLQLIVFRAVQGLGGGALLILTFTLIGELFSLKERARATGYTSSVWASASIVGPPLGGLIVDSVGWRWIFLINVPAGVVCMLIGLKQLRNTVDKEARVDVRGAVLFMAAATALLVYLNEAEAGGMPVLMLLLSGAAFTLFIYNERRSEAPLIPLQLFRENVLRTGFMGNFLAGFIFFGIIAYMPLYLQWALSFSATNSGMLLLPLVLGWVAAANMAARVVIRSSVKTPVYVSGIALVAGSALLTMLGLGLPVTLTGLALIGLGMGFTVSTFLITTQTLVPRSVLGVATSLLSFLRLIGGAIAVAVMWIPLSSVVRRVEVAGDPQVVLTAVEKAQFVSALGNSMIIALAAALTTLVLYLFIPNVKLSSAKQA</sequence>
<dbReference type="InterPro" id="IPR005829">
    <property type="entry name" value="Sugar_transporter_CS"/>
</dbReference>
<feature type="transmembrane region" description="Helical" evidence="8">
    <location>
        <begin position="47"/>
        <end position="65"/>
    </location>
</feature>
<dbReference type="InterPro" id="IPR036259">
    <property type="entry name" value="MFS_trans_sf"/>
</dbReference>
<dbReference type="Gene3D" id="1.20.1720.10">
    <property type="entry name" value="Multidrug resistance protein D"/>
    <property type="match status" value="1"/>
</dbReference>
<organism evidence="10">
    <name type="scientific">Caldiarchaeum subterraneum</name>
    <dbReference type="NCBI Taxonomy" id="311458"/>
    <lineage>
        <taxon>Archaea</taxon>
        <taxon>Nitrososphaerota</taxon>
        <taxon>Candidatus Caldarchaeales</taxon>
        <taxon>Candidatus Caldarchaeaceae</taxon>
        <taxon>Candidatus Caldarchaeum</taxon>
    </lineage>
</organism>
<reference evidence="10" key="1">
    <citation type="journal article" date="2020" name="mSystems">
        <title>Genome- and Community-Level Interaction Insights into Carbon Utilization and Element Cycling Functions of Hydrothermarchaeota in Hydrothermal Sediment.</title>
        <authorList>
            <person name="Zhou Z."/>
            <person name="Liu Y."/>
            <person name="Xu W."/>
            <person name="Pan J."/>
            <person name="Luo Z.H."/>
            <person name="Li M."/>
        </authorList>
    </citation>
    <scope>NUCLEOTIDE SEQUENCE [LARGE SCALE GENOMIC DNA]</scope>
    <source>
        <strain evidence="10">SpSt-1074</strain>
    </source>
</reference>
<gene>
    <name evidence="10" type="ORF">ENM31_00985</name>
</gene>
<feature type="domain" description="Major facilitator superfamily (MFS) profile" evidence="9">
    <location>
        <begin position="12"/>
        <end position="461"/>
    </location>
</feature>
<comment type="subcellular location">
    <subcellularLocation>
        <location evidence="1">Cell membrane</location>
        <topology evidence="1">Multi-pass membrane protein</topology>
    </subcellularLocation>
</comment>
<feature type="transmembrane region" description="Helical" evidence="8">
    <location>
        <begin position="351"/>
        <end position="371"/>
    </location>
</feature>
<feature type="transmembrane region" description="Helical" evidence="8">
    <location>
        <begin position="435"/>
        <end position="457"/>
    </location>
</feature>
<dbReference type="PRINTS" id="PR01036">
    <property type="entry name" value="TCRTETB"/>
</dbReference>
<feature type="transmembrane region" description="Helical" evidence="8">
    <location>
        <begin position="163"/>
        <end position="183"/>
    </location>
</feature>
<evidence type="ECO:0000259" key="9">
    <source>
        <dbReference type="PROSITE" id="PS50850"/>
    </source>
</evidence>
<keyword evidence="5 8" id="KW-1133">Transmembrane helix</keyword>
<feature type="transmembrane region" description="Helical" evidence="8">
    <location>
        <begin position="195"/>
        <end position="214"/>
    </location>
</feature>
<dbReference type="SUPFAM" id="SSF103473">
    <property type="entry name" value="MFS general substrate transporter"/>
    <property type="match status" value="1"/>
</dbReference>
<evidence type="ECO:0000256" key="5">
    <source>
        <dbReference type="ARBA" id="ARBA00022989"/>
    </source>
</evidence>
<dbReference type="GO" id="GO:0005886">
    <property type="term" value="C:plasma membrane"/>
    <property type="evidence" value="ECO:0007669"/>
    <property type="project" value="UniProtKB-SubCell"/>
</dbReference>
<accession>A0A7J3VRU7</accession>
<evidence type="ECO:0000256" key="2">
    <source>
        <dbReference type="ARBA" id="ARBA00022448"/>
    </source>
</evidence>
<dbReference type="Pfam" id="PF07690">
    <property type="entry name" value="MFS_1"/>
    <property type="match status" value="1"/>
</dbReference>
<dbReference type="InterPro" id="IPR011701">
    <property type="entry name" value="MFS"/>
</dbReference>
<dbReference type="PANTHER" id="PTHR23501:SF191">
    <property type="entry name" value="VACUOLAR BASIC AMINO ACID TRANSPORTER 4"/>
    <property type="match status" value="1"/>
</dbReference>
<dbReference type="AlphaFoldDB" id="A0A7J3VRU7"/>
<feature type="transmembrane region" description="Helical" evidence="8">
    <location>
        <begin position="77"/>
        <end position="96"/>
    </location>
</feature>
<evidence type="ECO:0000256" key="8">
    <source>
        <dbReference type="SAM" id="Phobius"/>
    </source>
</evidence>
<keyword evidence="4 8" id="KW-0812">Transmembrane</keyword>
<dbReference type="GO" id="GO:0022857">
    <property type="term" value="F:transmembrane transporter activity"/>
    <property type="evidence" value="ECO:0007669"/>
    <property type="project" value="InterPro"/>
</dbReference>
<feature type="transmembrane region" description="Helical" evidence="8">
    <location>
        <begin position="296"/>
        <end position="314"/>
    </location>
</feature>
<feature type="transmembrane region" description="Helical" evidence="8">
    <location>
        <begin position="220"/>
        <end position="240"/>
    </location>
</feature>
<evidence type="ECO:0000256" key="4">
    <source>
        <dbReference type="ARBA" id="ARBA00022692"/>
    </source>
</evidence>
<evidence type="ECO:0000256" key="6">
    <source>
        <dbReference type="ARBA" id="ARBA00023136"/>
    </source>
</evidence>
<feature type="transmembrane region" description="Helical" evidence="8">
    <location>
        <begin position="383"/>
        <end position="405"/>
    </location>
</feature>
<dbReference type="PANTHER" id="PTHR23501">
    <property type="entry name" value="MAJOR FACILITATOR SUPERFAMILY"/>
    <property type="match status" value="1"/>
</dbReference>
<evidence type="ECO:0000313" key="10">
    <source>
        <dbReference type="EMBL" id="HHM43858.1"/>
    </source>
</evidence>
<feature type="transmembrane region" description="Helical" evidence="8">
    <location>
        <begin position="102"/>
        <end position="123"/>
    </location>
</feature>
<keyword evidence="6 8" id="KW-0472">Membrane</keyword>
<dbReference type="EMBL" id="DRXH01000038">
    <property type="protein sequence ID" value="HHM43858.1"/>
    <property type="molecule type" value="Genomic_DNA"/>
</dbReference>
<evidence type="ECO:0000256" key="3">
    <source>
        <dbReference type="ARBA" id="ARBA00022475"/>
    </source>
</evidence>
<comment type="caution">
    <text evidence="10">The sequence shown here is derived from an EMBL/GenBank/DDBJ whole genome shotgun (WGS) entry which is preliminary data.</text>
</comment>